<evidence type="ECO:0000313" key="2">
    <source>
        <dbReference type="Proteomes" id="UP000284021"/>
    </source>
</evidence>
<organism evidence="1 2">
    <name type="scientific">Pseudomonas cavernicola</name>
    <dbReference type="NCBI Taxonomy" id="2320866"/>
    <lineage>
        <taxon>Bacteria</taxon>
        <taxon>Pseudomonadati</taxon>
        <taxon>Pseudomonadota</taxon>
        <taxon>Gammaproteobacteria</taxon>
        <taxon>Pseudomonadales</taxon>
        <taxon>Pseudomonadaceae</taxon>
        <taxon>Pseudomonas</taxon>
    </lineage>
</organism>
<reference evidence="1 2" key="1">
    <citation type="submission" date="2018-09" db="EMBL/GenBank/DDBJ databases">
        <authorList>
            <person name="Zhu H."/>
        </authorList>
    </citation>
    <scope>NUCLEOTIDE SEQUENCE [LARGE SCALE GENOMIC DNA]</scope>
    <source>
        <strain evidence="1 2">K1S02-6</strain>
    </source>
</reference>
<gene>
    <name evidence="1" type="ORF">D3879_08605</name>
</gene>
<proteinExistence type="predicted"/>
<accession>A0A418XLG9</accession>
<keyword evidence="2" id="KW-1185">Reference proteome</keyword>
<comment type="caution">
    <text evidence="1">The sequence shown here is derived from an EMBL/GenBank/DDBJ whole genome shotgun (WGS) entry which is preliminary data.</text>
</comment>
<dbReference type="EMBL" id="QYUR01000002">
    <property type="protein sequence ID" value="RJG13307.1"/>
    <property type="molecule type" value="Genomic_DNA"/>
</dbReference>
<dbReference type="AlphaFoldDB" id="A0A418XLG9"/>
<name>A0A418XLG9_9PSED</name>
<dbReference type="Proteomes" id="UP000284021">
    <property type="component" value="Unassembled WGS sequence"/>
</dbReference>
<sequence length="67" mass="7060">MHLCIGAVAQGDPFKSNRVGAARVTGANGQAAFCNIQPPRQGRAAHWVFGRGALPYAVRRAPSDSNL</sequence>
<protein>
    <submittedName>
        <fullName evidence="1">Uncharacterized protein</fullName>
    </submittedName>
</protein>
<evidence type="ECO:0000313" key="1">
    <source>
        <dbReference type="EMBL" id="RJG13307.1"/>
    </source>
</evidence>